<keyword evidence="5" id="KW-1185">Reference proteome</keyword>
<dbReference type="PANTHER" id="PTHR22946">
    <property type="entry name" value="DIENELACTONE HYDROLASE DOMAIN-CONTAINING PROTEIN-RELATED"/>
    <property type="match status" value="1"/>
</dbReference>
<dbReference type="InterPro" id="IPR001375">
    <property type="entry name" value="Peptidase_S9_cat"/>
</dbReference>
<dbReference type="InterPro" id="IPR029058">
    <property type="entry name" value="AB_hydrolase_fold"/>
</dbReference>
<keyword evidence="1 4" id="KW-0378">Hydrolase</keyword>
<dbReference type="AlphaFoldDB" id="A0A7M2WY85"/>
<dbReference type="RefSeq" id="WP_206293541.1">
    <property type="nucleotide sequence ID" value="NZ_CP063458.1"/>
</dbReference>
<evidence type="ECO:0000313" key="5">
    <source>
        <dbReference type="Proteomes" id="UP000593765"/>
    </source>
</evidence>
<feature type="domain" description="Peptidase S9 prolyl oligopeptidase catalytic" evidence="3">
    <location>
        <begin position="172"/>
        <end position="288"/>
    </location>
</feature>
<keyword evidence="2" id="KW-1133">Transmembrane helix</keyword>
<feature type="transmembrane region" description="Helical" evidence="2">
    <location>
        <begin position="70"/>
        <end position="90"/>
    </location>
</feature>
<proteinExistence type="predicted"/>
<keyword evidence="2" id="KW-0472">Membrane</keyword>
<protein>
    <submittedName>
        <fullName evidence="4">Alpha/beta hydrolase</fullName>
    </submittedName>
</protein>
<name>A0A7M2WY85_9BACT</name>
<dbReference type="GO" id="GO:0052689">
    <property type="term" value="F:carboxylic ester hydrolase activity"/>
    <property type="evidence" value="ECO:0007669"/>
    <property type="project" value="UniProtKB-ARBA"/>
</dbReference>
<evidence type="ECO:0000313" key="4">
    <source>
        <dbReference type="EMBL" id="QOV90458.1"/>
    </source>
</evidence>
<keyword evidence="2" id="KW-0812">Transmembrane</keyword>
<sequence length="345" mass="38133">MSRPLMQRPVMDPLFLQELQAPPGKRRWVACAARGLRWVARKLLSQPLTLRRDKLKFAGDSRGSRWAWGVAYRLLFAPLAMALVAGVLVFSGTHPQAAIANGDPASFGVYYDPVEFASGDGTRLTGWLVPVVDARRVLLHKDRLLHQKHPAVVLVHDHGQSPAQMLPLIAPLHEEGIVVLAVGLRGVGTVDRAPQTFGLDESMDVKAAVNLLRGRPFVDDSRIAVIGLGTGANAVLLAAEKDEKLFAIVLADPIVSADEVVASRLGPDAFGLRWMQPLTKWAFEIGYRQDVDEISLNQHTTVLTTRKVLRVQKATIENRLMAAPTEEIRKFCRETLRPWDHDVKP</sequence>
<accession>A0A7M2WY85</accession>
<dbReference type="Pfam" id="PF00326">
    <property type="entry name" value="Peptidase_S9"/>
    <property type="match status" value="1"/>
</dbReference>
<evidence type="ECO:0000256" key="2">
    <source>
        <dbReference type="SAM" id="Phobius"/>
    </source>
</evidence>
<organism evidence="4 5">
    <name type="scientific">Humisphaera borealis</name>
    <dbReference type="NCBI Taxonomy" id="2807512"/>
    <lineage>
        <taxon>Bacteria</taxon>
        <taxon>Pseudomonadati</taxon>
        <taxon>Planctomycetota</taxon>
        <taxon>Phycisphaerae</taxon>
        <taxon>Tepidisphaerales</taxon>
        <taxon>Tepidisphaeraceae</taxon>
        <taxon>Humisphaera</taxon>
    </lineage>
</organism>
<dbReference type="PANTHER" id="PTHR22946:SF9">
    <property type="entry name" value="POLYKETIDE TRANSFERASE AF380"/>
    <property type="match status" value="1"/>
</dbReference>
<dbReference type="InterPro" id="IPR050261">
    <property type="entry name" value="FrsA_esterase"/>
</dbReference>
<gene>
    <name evidence="4" type="ORF">IPV69_03565</name>
</gene>
<dbReference type="EMBL" id="CP063458">
    <property type="protein sequence ID" value="QOV90458.1"/>
    <property type="molecule type" value="Genomic_DNA"/>
</dbReference>
<evidence type="ECO:0000256" key="1">
    <source>
        <dbReference type="ARBA" id="ARBA00022801"/>
    </source>
</evidence>
<dbReference type="KEGG" id="hbs:IPV69_03565"/>
<evidence type="ECO:0000259" key="3">
    <source>
        <dbReference type="Pfam" id="PF00326"/>
    </source>
</evidence>
<dbReference type="SUPFAM" id="SSF53474">
    <property type="entry name" value="alpha/beta-Hydrolases"/>
    <property type="match status" value="1"/>
</dbReference>
<reference evidence="4 5" key="1">
    <citation type="submission" date="2020-10" db="EMBL/GenBank/DDBJ databases">
        <title>Wide distribution of Phycisphaera-like planctomycetes from WD2101 soil group in peatlands and genome analysis of the first cultivated representative.</title>
        <authorList>
            <person name="Dedysh S.N."/>
            <person name="Beletsky A.V."/>
            <person name="Ivanova A."/>
            <person name="Kulichevskaya I.S."/>
            <person name="Suzina N.E."/>
            <person name="Philippov D.A."/>
            <person name="Rakitin A.L."/>
            <person name="Mardanov A.V."/>
            <person name="Ravin N.V."/>
        </authorList>
    </citation>
    <scope>NUCLEOTIDE SEQUENCE [LARGE SCALE GENOMIC DNA]</scope>
    <source>
        <strain evidence="4 5">M1803</strain>
    </source>
</reference>
<dbReference type="Proteomes" id="UP000593765">
    <property type="component" value="Chromosome"/>
</dbReference>
<dbReference type="Gene3D" id="3.40.50.1820">
    <property type="entry name" value="alpha/beta hydrolase"/>
    <property type="match status" value="1"/>
</dbReference>